<keyword evidence="3" id="KW-1185">Reference proteome</keyword>
<protein>
    <submittedName>
        <fullName evidence="2">Conserved putative secreted protein</fullName>
    </submittedName>
</protein>
<sequence length="207" mass="24200">MFNKIPQSRWFLYLTIVGFLPLCFVAMLLYGQLEELEMMKEKVQHVKEMTAEHGKRQSINISVMNAFREADHFYIDKHLETLVFLDPEIEALQKIVNHKNFPGDPAIKKRLELLSGSQNSLNFTEGVVQSFPFYQETMETLTHPVELNVTDLKNLLSRIEGVTIGEFKPLANRPQLLVMDFKIDRKRHADNNETFVLDMKLLKREYL</sequence>
<organism evidence="2 3">
    <name type="scientific">Candidatus Criblamydia sequanensis CRIB-18</name>
    <dbReference type="NCBI Taxonomy" id="1437425"/>
    <lineage>
        <taxon>Bacteria</taxon>
        <taxon>Pseudomonadati</taxon>
        <taxon>Chlamydiota</taxon>
        <taxon>Chlamydiia</taxon>
        <taxon>Parachlamydiales</taxon>
        <taxon>Candidatus Criblamydiaceae</taxon>
        <taxon>Candidatus Criblamydia</taxon>
    </lineage>
</organism>
<feature type="transmembrane region" description="Helical" evidence="1">
    <location>
        <begin position="12"/>
        <end position="30"/>
    </location>
</feature>
<evidence type="ECO:0000256" key="1">
    <source>
        <dbReference type="SAM" id="Phobius"/>
    </source>
</evidence>
<dbReference type="Proteomes" id="UP000031552">
    <property type="component" value="Unassembled WGS sequence"/>
</dbReference>
<accession>A0A090D2J5</accession>
<dbReference type="STRING" id="1437425.CSEC_1604"/>
<keyword evidence="1" id="KW-0472">Membrane</keyword>
<keyword evidence="1" id="KW-1133">Transmembrane helix</keyword>
<reference evidence="2" key="2">
    <citation type="submission" date="2014-09" db="EMBL/GenBank/DDBJ databases">
        <title>Criblamydia sequanensis harbors a mega-plasmid encoding arsenite resistance.</title>
        <authorList>
            <person name="Bertelli C."/>
            <person name="Goesmann A."/>
            <person name="Greub G."/>
        </authorList>
    </citation>
    <scope>NUCLEOTIDE SEQUENCE [LARGE SCALE GENOMIC DNA]</scope>
    <source>
        <strain evidence="2">CRIB-18</strain>
    </source>
</reference>
<keyword evidence="1" id="KW-0812">Transmembrane</keyword>
<dbReference type="EMBL" id="CCEJ010000008">
    <property type="protein sequence ID" value="CDR34418.1"/>
    <property type="molecule type" value="Genomic_DNA"/>
</dbReference>
<dbReference type="eggNOG" id="ENOG502ZCEV">
    <property type="taxonomic scope" value="Bacteria"/>
</dbReference>
<comment type="caution">
    <text evidence="2">The sequence shown here is derived from an EMBL/GenBank/DDBJ whole genome shotgun (WGS) entry which is preliminary data.</text>
</comment>
<evidence type="ECO:0000313" key="2">
    <source>
        <dbReference type="EMBL" id="CDR34418.1"/>
    </source>
</evidence>
<dbReference type="AlphaFoldDB" id="A0A090D2J5"/>
<gene>
    <name evidence="2" type="ORF">CSEC_1604</name>
</gene>
<reference evidence="2" key="1">
    <citation type="submission" date="2013-12" db="EMBL/GenBank/DDBJ databases">
        <authorList>
            <person name="Linke B."/>
        </authorList>
    </citation>
    <scope>NUCLEOTIDE SEQUENCE [LARGE SCALE GENOMIC DNA]</scope>
    <source>
        <strain evidence="2">CRIB-18</strain>
    </source>
</reference>
<evidence type="ECO:0000313" key="3">
    <source>
        <dbReference type="Proteomes" id="UP000031552"/>
    </source>
</evidence>
<dbReference type="RefSeq" id="WP_041017973.1">
    <property type="nucleotide sequence ID" value="NZ_CCEJ010000008.1"/>
</dbReference>
<proteinExistence type="predicted"/>
<dbReference type="OrthoDB" id="20808at2"/>
<name>A0A090D2J5_9BACT</name>